<evidence type="ECO:0000313" key="2">
    <source>
        <dbReference type="EMBL" id="EKX35036.1"/>
    </source>
</evidence>
<feature type="coiled-coil region" evidence="1">
    <location>
        <begin position="77"/>
        <end position="445"/>
    </location>
</feature>
<gene>
    <name evidence="2" type="ORF">GUITHDRAFT_146789</name>
</gene>
<keyword evidence="1" id="KW-0175">Coiled coil</keyword>
<reference evidence="3" key="3">
    <citation type="submission" date="2016-03" db="UniProtKB">
        <authorList>
            <consortium name="EnsemblProtists"/>
        </authorList>
    </citation>
    <scope>IDENTIFICATION</scope>
</reference>
<dbReference type="EMBL" id="JH993098">
    <property type="protein sequence ID" value="EKX35036.1"/>
    <property type="molecule type" value="Genomic_DNA"/>
</dbReference>
<evidence type="ECO:0000313" key="3">
    <source>
        <dbReference type="EnsemblProtists" id="EKX35036"/>
    </source>
</evidence>
<sequence>MDGDRFQDPNVTVANKFEEGKEFEAAAAERAKESQLSEATRRKLQRRSQILSAEVKSELSRAVAQLRHTSHHYKHVKNEIETALRHKDRKLAELSKAEGRIQGLEEQVNDQKKIIQELNKAKEDAHFQIQRMSLEVDNLRKAKEDLEGTISHLEEKNSHNELSYSKQTQESNNIMVHNTSLKSQLKDANNTINVLREENASLIKTRDHLMAQLKNSKEVVARITADNLMFLNKIKHSEAKVEQAVKEREVLRKELNENDGRWFEHLRDELQKVTQTHLDAIEESEQRMMAREEEDRKKLEEAEALLEAARAEGRRLEEERNSSREEAKTLSLKFSALSESHEALSSKKEELELQVASATSSAESMQKKMEELSKELEQRGTAAAELQELNEIVLREKQEEERKLYSLQADLDISLKRSRALEQDINSLKHEKDVLARQLSTLSQTSL</sequence>
<proteinExistence type="predicted"/>
<organism evidence="2">
    <name type="scientific">Guillardia theta (strain CCMP2712)</name>
    <name type="common">Cryptophyte</name>
    <dbReference type="NCBI Taxonomy" id="905079"/>
    <lineage>
        <taxon>Eukaryota</taxon>
        <taxon>Cryptophyceae</taxon>
        <taxon>Pyrenomonadales</taxon>
        <taxon>Geminigeraceae</taxon>
        <taxon>Guillardia</taxon>
    </lineage>
</organism>
<dbReference type="Proteomes" id="UP000011087">
    <property type="component" value="Unassembled WGS sequence"/>
</dbReference>
<dbReference type="RefSeq" id="XP_005822016.1">
    <property type="nucleotide sequence ID" value="XM_005821959.1"/>
</dbReference>
<dbReference type="AlphaFoldDB" id="L1IFK0"/>
<keyword evidence="4" id="KW-1185">Reference proteome</keyword>
<evidence type="ECO:0000256" key="1">
    <source>
        <dbReference type="SAM" id="Coils"/>
    </source>
</evidence>
<dbReference type="EnsemblProtists" id="EKX35036">
    <property type="protein sequence ID" value="EKX35036"/>
    <property type="gene ID" value="GUITHDRAFT_146789"/>
</dbReference>
<protein>
    <submittedName>
        <fullName evidence="2 3">Uncharacterized protein</fullName>
    </submittedName>
</protein>
<evidence type="ECO:0000313" key="4">
    <source>
        <dbReference type="Proteomes" id="UP000011087"/>
    </source>
</evidence>
<dbReference type="Gene3D" id="1.10.287.1490">
    <property type="match status" value="1"/>
</dbReference>
<name>L1IFK0_GUITC</name>
<dbReference type="STRING" id="905079.L1IFK0"/>
<dbReference type="PaxDb" id="55529-EKX35036"/>
<dbReference type="OrthoDB" id="1921142at2759"/>
<dbReference type="HOGENOM" id="CLU_613171_0_0_1"/>
<reference evidence="2 4" key="1">
    <citation type="journal article" date="2012" name="Nature">
        <title>Algal genomes reveal evolutionary mosaicism and the fate of nucleomorphs.</title>
        <authorList>
            <consortium name="DOE Joint Genome Institute"/>
            <person name="Curtis B.A."/>
            <person name="Tanifuji G."/>
            <person name="Burki F."/>
            <person name="Gruber A."/>
            <person name="Irimia M."/>
            <person name="Maruyama S."/>
            <person name="Arias M.C."/>
            <person name="Ball S.G."/>
            <person name="Gile G.H."/>
            <person name="Hirakawa Y."/>
            <person name="Hopkins J.F."/>
            <person name="Kuo A."/>
            <person name="Rensing S.A."/>
            <person name="Schmutz J."/>
            <person name="Symeonidi A."/>
            <person name="Elias M."/>
            <person name="Eveleigh R.J."/>
            <person name="Herman E.K."/>
            <person name="Klute M.J."/>
            <person name="Nakayama T."/>
            <person name="Obornik M."/>
            <person name="Reyes-Prieto A."/>
            <person name="Armbrust E.V."/>
            <person name="Aves S.J."/>
            <person name="Beiko R.G."/>
            <person name="Coutinho P."/>
            <person name="Dacks J.B."/>
            <person name="Durnford D.G."/>
            <person name="Fast N.M."/>
            <person name="Green B.R."/>
            <person name="Grisdale C.J."/>
            <person name="Hempel F."/>
            <person name="Henrissat B."/>
            <person name="Hoppner M.P."/>
            <person name="Ishida K."/>
            <person name="Kim E."/>
            <person name="Koreny L."/>
            <person name="Kroth P.G."/>
            <person name="Liu Y."/>
            <person name="Malik S.B."/>
            <person name="Maier U.G."/>
            <person name="McRose D."/>
            <person name="Mock T."/>
            <person name="Neilson J.A."/>
            <person name="Onodera N.T."/>
            <person name="Poole A.M."/>
            <person name="Pritham E.J."/>
            <person name="Richards T.A."/>
            <person name="Rocap G."/>
            <person name="Roy S.W."/>
            <person name="Sarai C."/>
            <person name="Schaack S."/>
            <person name="Shirato S."/>
            <person name="Slamovits C.H."/>
            <person name="Spencer D.F."/>
            <person name="Suzuki S."/>
            <person name="Worden A.Z."/>
            <person name="Zauner S."/>
            <person name="Barry K."/>
            <person name="Bell C."/>
            <person name="Bharti A.K."/>
            <person name="Crow J.A."/>
            <person name="Grimwood J."/>
            <person name="Kramer R."/>
            <person name="Lindquist E."/>
            <person name="Lucas S."/>
            <person name="Salamov A."/>
            <person name="McFadden G.I."/>
            <person name="Lane C.E."/>
            <person name="Keeling P.J."/>
            <person name="Gray M.W."/>
            <person name="Grigoriev I.V."/>
            <person name="Archibald J.M."/>
        </authorList>
    </citation>
    <scope>NUCLEOTIDE SEQUENCE</scope>
    <source>
        <strain evidence="2 4">CCMP2712</strain>
    </source>
</reference>
<dbReference type="KEGG" id="gtt:GUITHDRAFT_146789"/>
<reference evidence="4" key="2">
    <citation type="submission" date="2012-11" db="EMBL/GenBank/DDBJ databases">
        <authorList>
            <person name="Kuo A."/>
            <person name="Curtis B.A."/>
            <person name="Tanifuji G."/>
            <person name="Burki F."/>
            <person name="Gruber A."/>
            <person name="Irimia M."/>
            <person name="Maruyama S."/>
            <person name="Arias M.C."/>
            <person name="Ball S.G."/>
            <person name="Gile G.H."/>
            <person name="Hirakawa Y."/>
            <person name="Hopkins J.F."/>
            <person name="Rensing S.A."/>
            <person name="Schmutz J."/>
            <person name="Symeonidi A."/>
            <person name="Elias M."/>
            <person name="Eveleigh R.J."/>
            <person name="Herman E.K."/>
            <person name="Klute M.J."/>
            <person name="Nakayama T."/>
            <person name="Obornik M."/>
            <person name="Reyes-Prieto A."/>
            <person name="Armbrust E.V."/>
            <person name="Aves S.J."/>
            <person name="Beiko R.G."/>
            <person name="Coutinho P."/>
            <person name="Dacks J.B."/>
            <person name="Durnford D.G."/>
            <person name="Fast N.M."/>
            <person name="Green B.R."/>
            <person name="Grisdale C."/>
            <person name="Hempe F."/>
            <person name="Henrissat B."/>
            <person name="Hoppner M.P."/>
            <person name="Ishida K.-I."/>
            <person name="Kim E."/>
            <person name="Koreny L."/>
            <person name="Kroth P.G."/>
            <person name="Liu Y."/>
            <person name="Malik S.-B."/>
            <person name="Maier U.G."/>
            <person name="McRose D."/>
            <person name="Mock T."/>
            <person name="Neilson J.A."/>
            <person name="Onodera N.T."/>
            <person name="Poole A.M."/>
            <person name="Pritham E.J."/>
            <person name="Richards T.A."/>
            <person name="Rocap G."/>
            <person name="Roy S.W."/>
            <person name="Sarai C."/>
            <person name="Schaack S."/>
            <person name="Shirato S."/>
            <person name="Slamovits C.H."/>
            <person name="Spencer D.F."/>
            <person name="Suzuki S."/>
            <person name="Worden A.Z."/>
            <person name="Zauner S."/>
            <person name="Barry K."/>
            <person name="Bell C."/>
            <person name="Bharti A.K."/>
            <person name="Crow J.A."/>
            <person name="Grimwood J."/>
            <person name="Kramer R."/>
            <person name="Lindquist E."/>
            <person name="Lucas S."/>
            <person name="Salamov A."/>
            <person name="McFadden G.I."/>
            <person name="Lane C.E."/>
            <person name="Keeling P.J."/>
            <person name="Gray M.W."/>
            <person name="Grigoriev I.V."/>
            <person name="Archibald J.M."/>
        </authorList>
    </citation>
    <scope>NUCLEOTIDE SEQUENCE</scope>
    <source>
        <strain evidence="4">CCMP2712</strain>
    </source>
</reference>
<dbReference type="OMA" id="CKELQCI"/>
<dbReference type="GeneID" id="17291769"/>
<accession>L1IFK0</accession>